<dbReference type="EMBL" id="CAJNON010006680">
    <property type="protein sequence ID" value="CAF1539802.1"/>
    <property type="molecule type" value="Genomic_DNA"/>
</dbReference>
<dbReference type="AlphaFoldDB" id="A0A815VTD9"/>
<evidence type="ECO:0000256" key="5">
    <source>
        <dbReference type="ARBA" id="ARBA00022777"/>
    </source>
</evidence>
<evidence type="ECO:0000256" key="2">
    <source>
        <dbReference type="ARBA" id="ARBA00022527"/>
    </source>
</evidence>
<dbReference type="OrthoDB" id="248923at2759"/>
<keyword evidence="5" id="KW-0418">Kinase</keyword>
<proteinExistence type="predicted"/>
<dbReference type="EC" id="2.7.11.1" evidence="1"/>
<keyword evidence="6" id="KW-0067">ATP-binding</keyword>
<comment type="caution">
    <text evidence="10">The sequence shown here is derived from an EMBL/GenBank/DDBJ whole genome shotgun (WGS) entry which is preliminary data.</text>
</comment>
<evidence type="ECO:0000256" key="3">
    <source>
        <dbReference type="ARBA" id="ARBA00022679"/>
    </source>
</evidence>
<evidence type="ECO:0000259" key="9">
    <source>
        <dbReference type="PROSITE" id="PS50011"/>
    </source>
</evidence>
<evidence type="ECO:0000256" key="1">
    <source>
        <dbReference type="ARBA" id="ARBA00012513"/>
    </source>
</evidence>
<dbReference type="Proteomes" id="UP000663891">
    <property type="component" value="Unassembled WGS sequence"/>
</dbReference>
<evidence type="ECO:0000256" key="7">
    <source>
        <dbReference type="ARBA" id="ARBA00047899"/>
    </source>
</evidence>
<comment type="catalytic activity">
    <reaction evidence="8">
        <text>L-seryl-[protein] + ATP = O-phospho-L-seryl-[protein] + ADP + H(+)</text>
        <dbReference type="Rhea" id="RHEA:17989"/>
        <dbReference type="Rhea" id="RHEA-COMP:9863"/>
        <dbReference type="Rhea" id="RHEA-COMP:11604"/>
        <dbReference type="ChEBI" id="CHEBI:15378"/>
        <dbReference type="ChEBI" id="CHEBI:29999"/>
        <dbReference type="ChEBI" id="CHEBI:30616"/>
        <dbReference type="ChEBI" id="CHEBI:83421"/>
        <dbReference type="ChEBI" id="CHEBI:456216"/>
        <dbReference type="EC" id="2.7.11.1"/>
    </reaction>
</comment>
<accession>A0A815VTD9</accession>
<dbReference type="InterPro" id="IPR011009">
    <property type="entry name" value="Kinase-like_dom_sf"/>
</dbReference>
<dbReference type="SUPFAM" id="SSF56112">
    <property type="entry name" value="Protein kinase-like (PK-like)"/>
    <property type="match status" value="1"/>
</dbReference>
<dbReference type="InterPro" id="IPR051131">
    <property type="entry name" value="NEK_Ser/Thr_kinase_NIMA"/>
</dbReference>
<evidence type="ECO:0000313" key="11">
    <source>
        <dbReference type="Proteomes" id="UP000663891"/>
    </source>
</evidence>
<reference evidence="10" key="1">
    <citation type="submission" date="2021-02" db="EMBL/GenBank/DDBJ databases">
        <authorList>
            <person name="Nowell W R."/>
        </authorList>
    </citation>
    <scope>NUCLEOTIDE SEQUENCE</scope>
</reference>
<evidence type="ECO:0000256" key="6">
    <source>
        <dbReference type="ARBA" id="ARBA00022840"/>
    </source>
</evidence>
<comment type="catalytic activity">
    <reaction evidence="7">
        <text>L-threonyl-[protein] + ATP = O-phospho-L-threonyl-[protein] + ADP + H(+)</text>
        <dbReference type="Rhea" id="RHEA:46608"/>
        <dbReference type="Rhea" id="RHEA-COMP:11060"/>
        <dbReference type="Rhea" id="RHEA-COMP:11605"/>
        <dbReference type="ChEBI" id="CHEBI:15378"/>
        <dbReference type="ChEBI" id="CHEBI:30013"/>
        <dbReference type="ChEBI" id="CHEBI:30616"/>
        <dbReference type="ChEBI" id="CHEBI:61977"/>
        <dbReference type="ChEBI" id="CHEBI:456216"/>
        <dbReference type="EC" id="2.7.11.1"/>
    </reaction>
</comment>
<dbReference type="InterPro" id="IPR001245">
    <property type="entry name" value="Ser-Thr/Tyr_kinase_cat_dom"/>
</dbReference>
<keyword evidence="3" id="KW-0808">Transferase</keyword>
<evidence type="ECO:0000256" key="4">
    <source>
        <dbReference type="ARBA" id="ARBA00022741"/>
    </source>
</evidence>
<name>A0A815VTD9_9BILA</name>
<dbReference type="PROSITE" id="PS50011">
    <property type="entry name" value="PROTEIN_KINASE_DOM"/>
    <property type="match status" value="1"/>
</dbReference>
<dbReference type="GO" id="GO:0005524">
    <property type="term" value="F:ATP binding"/>
    <property type="evidence" value="ECO:0007669"/>
    <property type="project" value="UniProtKB-KW"/>
</dbReference>
<evidence type="ECO:0000313" key="10">
    <source>
        <dbReference type="EMBL" id="CAF1539802.1"/>
    </source>
</evidence>
<feature type="domain" description="Protein kinase" evidence="9">
    <location>
        <begin position="1"/>
        <end position="86"/>
    </location>
</feature>
<keyword evidence="2" id="KW-0723">Serine/threonine-protein kinase</keyword>
<sequence length="86" mass="9651">IGSKSKPHRCVLKRVSVARSDNEKNELALAEREVQLLSSLKHPNIVSYIELSRSHDHHLNIVIAFCEGGDLYRNDTSIGLSDVWPS</sequence>
<gene>
    <name evidence="10" type="ORF">VCS650_LOCUS43978</name>
</gene>
<dbReference type="PANTHER" id="PTHR44899">
    <property type="entry name" value="CAMK FAMILY PROTEIN KINASE"/>
    <property type="match status" value="1"/>
</dbReference>
<dbReference type="GO" id="GO:0004674">
    <property type="term" value="F:protein serine/threonine kinase activity"/>
    <property type="evidence" value="ECO:0007669"/>
    <property type="project" value="UniProtKB-KW"/>
</dbReference>
<organism evidence="10 11">
    <name type="scientific">Adineta steineri</name>
    <dbReference type="NCBI Taxonomy" id="433720"/>
    <lineage>
        <taxon>Eukaryota</taxon>
        <taxon>Metazoa</taxon>
        <taxon>Spiralia</taxon>
        <taxon>Gnathifera</taxon>
        <taxon>Rotifera</taxon>
        <taxon>Eurotatoria</taxon>
        <taxon>Bdelloidea</taxon>
        <taxon>Adinetida</taxon>
        <taxon>Adinetidae</taxon>
        <taxon>Adineta</taxon>
    </lineage>
</organism>
<dbReference type="InterPro" id="IPR000719">
    <property type="entry name" value="Prot_kinase_dom"/>
</dbReference>
<dbReference type="Gene3D" id="1.10.510.10">
    <property type="entry name" value="Transferase(Phosphotransferase) domain 1"/>
    <property type="match status" value="1"/>
</dbReference>
<evidence type="ECO:0000256" key="8">
    <source>
        <dbReference type="ARBA" id="ARBA00048679"/>
    </source>
</evidence>
<keyword evidence="4" id="KW-0547">Nucleotide-binding</keyword>
<protein>
    <recommendedName>
        <fullName evidence="1">non-specific serine/threonine protein kinase</fullName>
        <ecNumber evidence="1">2.7.11.1</ecNumber>
    </recommendedName>
</protein>
<feature type="non-terminal residue" evidence="10">
    <location>
        <position position="1"/>
    </location>
</feature>
<dbReference type="Pfam" id="PF07714">
    <property type="entry name" value="PK_Tyr_Ser-Thr"/>
    <property type="match status" value="1"/>
</dbReference>